<dbReference type="GO" id="GO:0005886">
    <property type="term" value="C:plasma membrane"/>
    <property type="evidence" value="ECO:0007669"/>
    <property type="project" value="TreeGrafter"/>
</dbReference>
<dbReference type="GO" id="GO:0005765">
    <property type="term" value="C:lysosomal membrane"/>
    <property type="evidence" value="ECO:0007669"/>
    <property type="project" value="UniProtKB-SubCell"/>
</dbReference>
<dbReference type="GO" id="GO:0072594">
    <property type="term" value="P:establishment of protein localization to organelle"/>
    <property type="evidence" value="ECO:0007669"/>
    <property type="project" value="TreeGrafter"/>
</dbReference>
<gene>
    <name evidence="13" type="primary">LAMP1</name>
    <name evidence="13" type="ORF">BLAG_LOCUS891</name>
</gene>
<accession>A0A8J9YK35</accession>
<dbReference type="EMBL" id="OV696686">
    <property type="protein sequence ID" value="CAH1229762.1"/>
    <property type="molecule type" value="Genomic_DNA"/>
</dbReference>
<organism evidence="13 14">
    <name type="scientific">Branchiostoma lanceolatum</name>
    <name type="common">Common lancelet</name>
    <name type="synonym">Amphioxus lanceolatum</name>
    <dbReference type="NCBI Taxonomy" id="7740"/>
    <lineage>
        <taxon>Eukaryota</taxon>
        <taxon>Metazoa</taxon>
        <taxon>Chordata</taxon>
        <taxon>Cephalochordata</taxon>
        <taxon>Leptocardii</taxon>
        <taxon>Amphioxiformes</taxon>
        <taxon>Branchiostomatidae</taxon>
        <taxon>Branchiostoma</taxon>
    </lineage>
</organism>
<dbReference type="GO" id="GO:0031902">
    <property type="term" value="C:late endosome membrane"/>
    <property type="evidence" value="ECO:0007669"/>
    <property type="project" value="TreeGrafter"/>
</dbReference>
<evidence type="ECO:0000256" key="6">
    <source>
        <dbReference type="ARBA" id="ARBA00023136"/>
    </source>
</evidence>
<evidence type="ECO:0000313" key="14">
    <source>
        <dbReference type="Proteomes" id="UP000838412"/>
    </source>
</evidence>
<evidence type="ECO:0000256" key="3">
    <source>
        <dbReference type="ARBA" id="ARBA00022729"/>
    </source>
</evidence>
<dbReference type="PROSITE" id="PS51257">
    <property type="entry name" value="PROKAR_LIPOPROTEIN"/>
    <property type="match status" value="1"/>
</dbReference>
<feature type="transmembrane region" description="Helical" evidence="10">
    <location>
        <begin position="657"/>
        <end position="683"/>
    </location>
</feature>
<comment type="caution">
    <text evidence="8">Lacks conserved residue(s) required for the propagation of feature annotation.</text>
</comment>
<feature type="domain" description="Lysosome-associated membrane glycoprotein 2-like luminal" evidence="12">
    <location>
        <begin position="480"/>
        <end position="640"/>
    </location>
</feature>
<evidence type="ECO:0000256" key="10">
    <source>
        <dbReference type="SAM" id="Phobius"/>
    </source>
</evidence>
<comment type="similarity">
    <text evidence="8">Belongs to the LAMP family.</text>
</comment>
<evidence type="ECO:0000256" key="1">
    <source>
        <dbReference type="ARBA" id="ARBA00004530"/>
    </source>
</evidence>
<evidence type="ECO:0000256" key="2">
    <source>
        <dbReference type="ARBA" id="ARBA00022692"/>
    </source>
</evidence>
<comment type="subcellular location">
    <subcellularLocation>
        <location evidence="1">Endosome membrane</location>
        <topology evidence="1">Single-pass type I membrane protein</topology>
    </subcellularLocation>
    <subcellularLocation>
        <location evidence="8">Lysosome membrane</location>
        <topology evidence="8">Single-pass type I membrane protein</topology>
    </subcellularLocation>
</comment>
<evidence type="ECO:0000256" key="11">
    <source>
        <dbReference type="SAM" id="SignalP"/>
    </source>
</evidence>
<dbReference type="FunFam" id="2.40.160.110:FF:000008">
    <property type="entry name" value="Uncharacterized protein"/>
    <property type="match status" value="3"/>
</dbReference>
<evidence type="ECO:0000256" key="7">
    <source>
        <dbReference type="ARBA" id="ARBA00023180"/>
    </source>
</evidence>
<keyword evidence="3 11" id="KW-0732">Signal</keyword>
<dbReference type="InterPro" id="IPR002000">
    <property type="entry name" value="Lysosome-assoc_membr_glycop"/>
</dbReference>
<dbReference type="InterPro" id="IPR048528">
    <property type="entry name" value="Lamp2-like_luminal"/>
</dbReference>
<keyword evidence="5 10" id="KW-1133">Transmembrane helix</keyword>
<reference evidence="13" key="1">
    <citation type="submission" date="2022-01" db="EMBL/GenBank/DDBJ databases">
        <authorList>
            <person name="Braso-Vives M."/>
        </authorList>
    </citation>
    <scope>NUCLEOTIDE SEQUENCE</scope>
</reference>
<feature type="signal peptide" evidence="11">
    <location>
        <begin position="1"/>
        <end position="22"/>
    </location>
</feature>
<dbReference type="Proteomes" id="UP000838412">
    <property type="component" value="Chromosome 1"/>
</dbReference>
<dbReference type="AlphaFoldDB" id="A0A8J9YK35"/>
<dbReference type="PROSITE" id="PS51407">
    <property type="entry name" value="LAMP_3"/>
    <property type="match status" value="1"/>
</dbReference>
<sequence length="704" mass="77662">MLGLLARLVLLAGCIVTACCEATSNPLPPVGHFYVENGGGEKCILLDISATFHVEYLRTDNTTDTVSYPLPNNSYVSGICAHGFHEQTAVMNISFSNIAPSMGHFGMNLTFSRNFPLMTHFWLSQITIYYQLIPSLFPNVLYANRTLLSVVSGIQAIKTTSSVITPQSYLCKRDQELVLSHANDVDGPLRTNITVHNIQAQPFEVDDQGTFSLPQECSQDYDPTTDPPPPTTTPFHAVTPSLVFPVGYFSLNNSKGQVCLLAKMGVLFRVSYRAGNGKNRNATYVLPANSSVGGSCEDDQATLSLMFTNAFNLSLSFYSDGKRFILNSLVVGYQRNARFFPGAQDPNTSDIQVENDLSLFDTEVGKSYRCSSQRNFTVGHSVVLEIIEMQVQPFGVEDGQFSDAVKCPQDLLTTIYPLLNATTTLPTKVTNTLAPATTVQTTDVTDTIAPATTILTSAPPHTTPPYTPTTPPVPSKPSKPHQGHYVVKNSTGQICLMANMGVQFIAEYVKQDGKVGEGVFNVPETVTVSGECQHNVSSLTLEFHMYNATFYVTFTFVQSNSGIRRGRYRLASAELSYTELPVIFPQTIAPNQQRRVENMTLNVFSTDVRKSYKCFADVNVTVTKEVTMLVRQVQLQPFHVDKSGKFFTAEDCEQSSYFLLIVILASTLPATLLIIAIISCFCWRRRRRHKVITGKEALVKNLID</sequence>
<evidence type="ECO:0000313" key="13">
    <source>
        <dbReference type="EMBL" id="CAH1229762.1"/>
    </source>
</evidence>
<keyword evidence="8" id="KW-0458">Lysosome</keyword>
<keyword evidence="2 8" id="KW-0812">Transmembrane</keyword>
<proteinExistence type="inferred from homology"/>
<dbReference type="Gene3D" id="2.40.160.110">
    <property type="match status" value="3"/>
</dbReference>
<protein>
    <submittedName>
        <fullName evidence="13">LAMP1 protein</fullName>
    </submittedName>
</protein>
<dbReference type="OrthoDB" id="10037042at2759"/>
<evidence type="ECO:0000256" key="5">
    <source>
        <dbReference type="ARBA" id="ARBA00022989"/>
    </source>
</evidence>
<dbReference type="PANTHER" id="PTHR11506:SF41">
    <property type="entry name" value="LYSOSOME-ASSOCIATED MEMBRANE GLYCOPROTEIN 1-LIKE"/>
    <property type="match status" value="1"/>
</dbReference>
<dbReference type="PANTHER" id="PTHR11506">
    <property type="entry name" value="LYSOSOME-ASSOCIATED MEMBRANE GLYCOPROTEIN"/>
    <property type="match status" value="1"/>
</dbReference>
<keyword evidence="7" id="KW-0325">Glycoprotein</keyword>
<evidence type="ECO:0000259" key="12">
    <source>
        <dbReference type="Pfam" id="PF01299"/>
    </source>
</evidence>
<feature type="compositionally biased region" description="Pro residues" evidence="9">
    <location>
        <begin position="461"/>
        <end position="477"/>
    </location>
</feature>
<feature type="region of interest" description="Disordered" evidence="9">
    <location>
        <begin position="455"/>
        <end position="483"/>
    </location>
</feature>
<evidence type="ECO:0000256" key="4">
    <source>
        <dbReference type="ARBA" id="ARBA00022753"/>
    </source>
</evidence>
<keyword evidence="6 8" id="KW-0472">Membrane</keyword>
<evidence type="ECO:0000256" key="8">
    <source>
        <dbReference type="PROSITE-ProRule" id="PRU00740"/>
    </source>
</evidence>
<evidence type="ECO:0000256" key="9">
    <source>
        <dbReference type="SAM" id="MobiDB-lite"/>
    </source>
</evidence>
<keyword evidence="14" id="KW-1185">Reference proteome</keyword>
<dbReference type="Pfam" id="PF01299">
    <property type="entry name" value="Lamp2-like_luminal"/>
    <property type="match status" value="2"/>
</dbReference>
<keyword evidence="4" id="KW-0967">Endosome</keyword>
<feature type="domain" description="Lysosome-associated membrane glycoprotein 2-like luminal" evidence="12">
    <location>
        <begin position="247"/>
        <end position="397"/>
    </location>
</feature>
<name>A0A8J9YK35_BRALA</name>
<feature type="chain" id="PRO_5035419074" evidence="11">
    <location>
        <begin position="23"/>
        <end position="704"/>
    </location>
</feature>